<keyword evidence="3" id="KW-0862">Zinc</keyword>
<dbReference type="SUPFAM" id="SSF49764">
    <property type="entry name" value="HSP20-like chaperones"/>
    <property type="match status" value="1"/>
</dbReference>
<evidence type="ECO:0000256" key="2">
    <source>
        <dbReference type="ARBA" id="ARBA00022737"/>
    </source>
</evidence>
<dbReference type="Gene3D" id="4.10.1130.20">
    <property type="match status" value="2"/>
</dbReference>
<dbReference type="PROSITE" id="PS51203">
    <property type="entry name" value="CS"/>
    <property type="match status" value="1"/>
</dbReference>
<dbReference type="AlphaFoldDB" id="A0A914V1Z8"/>
<proteinExistence type="predicted"/>
<keyword evidence="2" id="KW-0677">Repeat</keyword>
<dbReference type="InterPro" id="IPR007052">
    <property type="entry name" value="CS_dom"/>
</dbReference>
<dbReference type="GO" id="GO:0046872">
    <property type="term" value="F:metal ion binding"/>
    <property type="evidence" value="ECO:0007669"/>
    <property type="project" value="UniProtKB-KW"/>
</dbReference>
<evidence type="ECO:0000313" key="8">
    <source>
        <dbReference type="WBParaSite" id="PSAMB.scaffold1437size31546.g13204.t1"/>
    </source>
</evidence>
<evidence type="ECO:0000256" key="4">
    <source>
        <dbReference type="SAM" id="MobiDB-lite"/>
    </source>
</evidence>
<name>A0A914V1Z8_9BILA</name>
<dbReference type="Pfam" id="PF04968">
    <property type="entry name" value="CHORD"/>
    <property type="match status" value="2"/>
</dbReference>
<keyword evidence="1" id="KW-0479">Metal-binding</keyword>
<evidence type="ECO:0000259" key="5">
    <source>
        <dbReference type="PROSITE" id="PS51203"/>
    </source>
</evidence>
<keyword evidence="7" id="KW-1185">Reference proteome</keyword>
<dbReference type="InterPro" id="IPR007051">
    <property type="entry name" value="CHORD_dom"/>
</dbReference>
<feature type="compositionally biased region" description="Basic and acidic residues" evidence="4">
    <location>
        <begin position="66"/>
        <end position="82"/>
    </location>
</feature>
<dbReference type="Pfam" id="PF04969">
    <property type="entry name" value="CS"/>
    <property type="match status" value="1"/>
</dbReference>
<feature type="domain" description="CHORD" evidence="6">
    <location>
        <begin position="7"/>
        <end position="66"/>
    </location>
</feature>
<dbReference type="WBParaSite" id="PSAMB.scaffold1437size31546.g13204.t1">
    <property type="protein sequence ID" value="PSAMB.scaffold1437size31546.g13204.t1"/>
    <property type="gene ID" value="PSAMB.scaffold1437size31546.g13204"/>
</dbReference>
<evidence type="ECO:0000256" key="1">
    <source>
        <dbReference type="ARBA" id="ARBA00022723"/>
    </source>
</evidence>
<dbReference type="PROSITE" id="PS51401">
    <property type="entry name" value="CHORD"/>
    <property type="match status" value="2"/>
</dbReference>
<dbReference type="InterPro" id="IPR039790">
    <property type="entry name" value="CHRD1"/>
</dbReference>
<evidence type="ECO:0000256" key="3">
    <source>
        <dbReference type="ARBA" id="ARBA00022833"/>
    </source>
</evidence>
<dbReference type="Gene3D" id="2.60.40.790">
    <property type="match status" value="1"/>
</dbReference>
<dbReference type="PANTHER" id="PTHR46983:SF3">
    <property type="entry name" value="CHPADIPLOID STATE MAINTENANCE PROTEIN CHPA"/>
    <property type="match status" value="1"/>
</dbReference>
<evidence type="ECO:0000259" key="6">
    <source>
        <dbReference type="PROSITE" id="PS51401"/>
    </source>
</evidence>
<feature type="domain" description="CHORD" evidence="6">
    <location>
        <begin position="158"/>
        <end position="218"/>
    </location>
</feature>
<evidence type="ECO:0000313" key="7">
    <source>
        <dbReference type="Proteomes" id="UP000887566"/>
    </source>
</evidence>
<dbReference type="Proteomes" id="UP000887566">
    <property type="component" value="Unplaced"/>
</dbReference>
<feature type="region of interest" description="Disordered" evidence="4">
    <location>
        <begin position="61"/>
        <end position="112"/>
    </location>
</feature>
<dbReference type="InterPro" id="IPR008978">
    <property type="entry name" value="HSP20-like_chaperone"/>
</dbReference>
<reference evidence="8" key="1">
    <citation type="submission" date="2022-11" db="UniProtKB">
        <authorList>
            <consortium name="WormBaseParasite"/>
        </authorList>
    </citation>
    <scope>IDENTIFICATION</scope>
</reference>
<dbReference type="PANTHER" id="PTHR46983">
    <property type="entry name" value="CYSTEINE AND HISTIDINE-RICH DOMAIN-CONTAINING PROTEIN 1"/>
    <property type="match status" value="1"/>
</dbReference>
<feature type="domain" description="CS" evidence="5">
    <location>
        <begin position="229"/>
        <end position="319"/>
    </location>
</feature>
<protein>
    <submittedName>
        <fullName evidence="8">Cysteine and histidine-rich domain-containing protein 1</fullName>
    </submittedName>
</protein>
<organism evidence="7 8">
    <name type="scientific">Plectus sambesii</name>
    <dbReference type="NCBI Taxonomy" id="2011161"/>
    <lineage>
        <taxon>Eukaryota</taxon>
        <taxon>Metazoa</taxon>
        <taxon>Ecdysozoa</taxon>
        <taxon>Nematoda</taxon>
        <taxon>Chromadorea</taxon>
        <taxon>Plectida</taxon>
        <taxon>Plectina</taxon>
        <taxon>Plectoidea</taxon>
        <taxon>Plectidae</taxon>
        <taxon>Plectus</taxon>
    </lineage>
</organism>
<accession>A0A914V1Z8</accession>
<sequence>MSPLLQCYNKGCGGKFDPATNDSHSCTYHPGAPYFHDAYKIWSCCNKKSTDFSTWLSYPGCTKGPHNPEKPPEPEKPTKEDIPVDVTEAETPAATNGFKPPQAASRNEAEDSVVRPINRTVQQGLLDAIARQQSQKESEISENGASTDQVEIARGTSCQNNGCGASYEGPGSDSTECQHHSGMPIFHEGLKFWSCCQRKKMTDFDQFLGLEGCTFGKHCWTKKEDSLKTQRCREDWFSRGSNIVITIYSKGTLPDKTEISASTLSLKGSIVYNFGQTVFPLDYNLWGEVDPEASTVTITERKVEICLRKKEPINWPRLQFDPVRDAPQE</sequence>